<reference evidence="2" key="1">
    <citation type="submission" date="2013-09" db="EMBL/GenBank/DDBJ databases">
        <title>Corchorus olitorius genome sequencing.</title>
        <authorList>
            <person name="Alam M."/>
            <person name="Haque M.S."/>
            <person name="Islam M.S."/>
            <person name="Emdad E.M."/>
            <person name="Islam M.M."/>
            <person name="Ahmed B."/>
            <person name="Halim A."/>
            <person name="Hossen Q.M.M."/>
            <person name="Hossain M.Z."/>
            <person name="Ahmed R."/>
            <person name="Khan M.M."/>
            <person name="Islam R."/>
            <person name="Rashid M.M."/>
            <person name="Khan S.A."/>
            <person name="Rahman M.S."/>
            <person name="Alam M."/>
            <person name="Yahiya A.S."/>
            <person name="Khan M.S."/>
            <person name="Azam M.S."/>
            <person name="Haque T."/>
            <person name="Lashkar M.Z.H."/>
            <person name="Akhand A.I."/>
            <person name="Morshed G."/>
            <person name="Roy S."/>
            <person name="Uddin K.S."/>
            <person name="Rabeya T."/>
            <person name="Hossain A.S."/>
            <person name="Chowdhury A."/>
            <person name="Snigdha A.R."/>
            <person name="Mortoza M.S."/>
            <person name="Matin S.A."/>
            <person name="Hoque S.M.E."/>
            <person name="Islam M.K."/>
            <person name="Roy D.K."/>
            <person name="Haider R."/>
            <person name="Moosa M.M."/>
            <person name="Elias S.M."/>
            <person name="Hasan A.M."/>
            <person name="Jahan S."/>
            <person name="Shafiuddin M."/>
            <person name="Mahmood N."/>
            <person name="Shommy N.S."/>
        </authorList>
    </citation>
    <scope>NUCLEOTIDE SEQUENCE [LARGE SCALE GENOMIC DNA]</scope>
    <source>
        <strain evidence="2">cv. O-4</strain>
    </source>
</reference>
<name>A0A1R3JVD7_9ROSI</name>
<gene>
    <name evidence="1" type="ORF">COLO4_13664</name>
</gene>
<sequence length="60" mass="6638">MAYNMDDFDTQFYTMSAEFQNLGVGSPEFGVISPVRSPESVEIGFGFRSFGGSLGIFERD</sequence>
<accession>A0A1R3JVD7</accession>
<protein>
    <submittedName>
        <fullName evidence="1">Uncharacterized protein</fullName>
    </submittedName>
</protein>
<dbReference type="EMBL" id="AWUE01015230">
    <property type="protein sequence ID" value="OMO98852.1"/>
    <property type="molecule type" value="Genomic_DNA"/>
</dbReference>
<comment type="caution">
    <text evidence="1">The sequence shown here is derived from an EMBL/GenBank/DDBJ whole genome shotgun (WGS) entry which is preliminary data.</text>
</comment>
<organism evidence="1 2">
    <name type="scientific">Corchorus olitorius</name>
    <dbReference type="NCBI Taxonomy" id="93759"/>
    <lineage>
        <taxon>Eukaryota</taxon>
        <taxon>Viridiplantae</taxon>
        <taxon>Streptophyta</taxon>
        <taxon>Embryophyta</taxon>
        <taxon>Tracheophyta</taxon>
        <taxon>Spermatophyta</taxon>
        <taxon>Magnoliopsida</taxon>
        <taxon>eudicotyledons</taxon>
        <taxon>Gunneridae</taxon>
        <taxon>Pentapetalae</taxon>
        <taxon>rosids</taxon>
        <taxon>malvids</taxon>
        <taxon>Malvales</taxon>
        <taxon>Malvaceae</taxon>
        <taxon>Grewioideae</taxon>
        <taxon>Apeibeae</taxon>
        <taxon>Corchorus</taxon>
    </lineage>
</organism>
<keyword evidence="2" id="KW-1185">Reference proteome</keyword>
<proteinExistence type="predicted"/>
<dbReference type="Proteomes" id="UP000187203">
    <property type="component" value="Unassembled WGS sequence"/>
</dbReference>
<dbReference type="AlphaFoldDB" id="A0A1R3JVD7"/>
<evidence type="ECO:0000313" key="1">
    <source>
        <dbReference type="EMBL" id="OMO98852.1"/>
    </source>
</evidence>
<evidence type="ECO:0000313" key="2">
    <source>
        <dbReference type="Proteomes" id="UP000187203"/>
    </source>
</evidence>